<comment type="catalytic activity">
    <reaction evidence="10">
        <text>[phosphate](n) + H2O = [phosphate](n-1) + phosphate + H(+)</text>
        <dbReference type="Rhea" id="RHEA:21528"/>
        <dbReference type="Rhea" id="RHEA-COMP:9859"/>
        <dbReference type="Rhea" id="RHEA-COMP:14279"/>
        <dbReference type="ChEBI" id="CHEBI:15377"/>
        <dbReference type="ChEBI" id="CHEBI:15378"/>
        <dbReference type="ChEBI" id="CHEBI:16838"/>
        <dbReference type="ChEBI" id="CHEBI:43474"/>
        <dbReference type="EC" id="3.6.1.11"/>
    </reaction>
</comment>
<accession>A0ABT7Y292</accession>
<dbReference type="InterPro" id="IPR003607">
    <property type="entry name" value="HD/PDEase_dom"/>
</dbReference>
<dbReference type="NCBIfam" id="TIGR03706">
    <property type="entry name" value="exo_poly_only"/>
    <property type="match status" value="1"/>
</dbReference>
<dbReference type="PANTHER" id="PTHR30005:SF14">
    <property type="entry name" value="EXOPOLYPHOSPHATASE"/>
    <property type="match status" value="1"/>
</dbReference>
<proteinExistence type="inferred from homology"/>
<evidence type="ECO:0000313" key="14">
    <source>
        <dbReference type="Proteomes" id="UP001169719"/>
    </source>
</evidence>
<keyword evidence="9" id="KW-0472">Membrane</keyword>
<protein>
    <recommendedName>
        <fullName evidence="6">Exopolyphosphatase</fullName>
        <ecNumber evidence="5">3.6.1.11</ecNumber>
    </recommendedName>
</protein>
<comment type="cofactor">
    <cofactor evidence="1">
        <name>Mg(2+)</name>
        <dbReference type="ChEBI" id="CHEBI:18420"/>
    </cofactor>
</comment>
<evidence type="ECO:0000256" key="6">
    <source>
        <dbReference type="ARBA" id="ARBA00020416"/>
    </source>
</evidence>
<evidence type="ECO:0000256" key="10">
    <source>
        <dbReference type="ARBA" id="ARBA00047607"/>
    </source>
</evidence>
<dbReference type="PANTHER" id="PTHR30005">
    <property type="entry name" value="EXOPOLYPHOSPHATASE"/>
    <property type="match status" value="1"/>
</dbReference>
<evidence type="ECO:0000259" key="12">
    <source>
        <dbReference type="Pfam" id="PF21447"/>
    </source>
</evidence>
<evidence type="ECO:0000256" key="5">
    <source>
        <dbReference type="ARBA" id="ARBA00012451"/>
    </source>
</evidence>
<feature type="domain" description="Ppx/GppA phosphatase C-terminal" evidence="12">
    <location>
        <begin position="317"/>
        <end position="493"/>
    </location>
</feature>
<dbReference type="RefSeq" id="WP_289962002.1">
    <property type="nucleotide sequence ID" value="NZ_JAUEOZ010000001.1"/>
</dbReference>
<reference evidence="13" key="1">
    <citation type="submission" date="2024-05" db="EMBL/GenBank/DDBJ databases">
        <title>Genome Sequences of Four Agar- Degrading Marine Bacteria.</title>
        <authorList>
            <person name="Phillips E.K."/>
            <person name="Shaffer J.C."/>
            <person name="Henson M.W."/>
            <person name="Temperton B."/>
            <person name="Thrash C.J."/>
            <person name="Martin M.O."/>
        </authorList>
    </citation>
    <scope>NUCLEOTIDE SEQUENCE</scope>
    <source>
        <strain evidence="13">EKP203</strain>
    </source>
</reference>
<dbReference type="EMBL" id="JAUEOZ010000001">
    <property type="protein sequence ID" value="MDN2481894.1"/>
    <property type="molecule type" value="Genomic_DNA"/>
</dbReference>
<dbReference type="InterPro" id="IPR022371">
    <property type="entry name" value="Exopolyphosphatase"/>
</dbReference>
<sequence length="512" mass="58100">MSQQPSSEIIHQSRDVAAIDLGSNSFHMVVAKVVDQDLQLVSRHKQRVRLADGLDDHKNLDHASMERGLECLAMFAERLKGFEPSNVRIAATHTLRQASNTHLFIERAKEVLPYPIEVIPGEEEARLIYLGVAHTQIESETKLVIDIGGGSTEMIIGNGFEAKLLNSKQMGCVSYNNAYFSNGKLSKKNFAKASLAAQQRLESISSKYRKHGWDIALGSSGTVKAIREVLIGLGYDDGRITLKRLDKLIETLCQWNHIDEIELTGLTPERKPVFAAGVAILHAIVKDLKIDTLHFSEAALREGLLYEMEDRFKRSDIRMRTTENLANIHRVDLEHAESVSQTALYLLNQVDEELGIAKKTELVDLLQWAALLHEVGLSISLQAFHRHSAYILRHTNMAGFNQEQQQVLSTLVRFQRKALKLHEMEPFTLFKRKHILTLIRILRLAIVLNGQRNDEPVPKLSISIDKDCWTLSCMDQNWLEDNKLLHADLLTEQAYWKNAEWDLLLEPIDSEE</sequence>
<evidence type="ECO:0000256" key="3">
    <source>
        <dbReference type="ARBA" id="ARBA00007125"/>
    </source>
</evidence>
<evidence type="ECO:0000256" key="8">
    <source>
        <dbReference type="ARBA" id="ARBA00022801"/>
    </source>
</evidence>
<dbReference type="Gene3D" id="3.30.420.150">
    <property type="entry name" value="Exopolyphosphatase. Domain 2"/>
    <property type="match status" value="1"/>
</dbReference>
<keyword evidence="8 13" id="KW-0378">Hydrolase</keyword>
<name>A0ABT7Y292_9VIBR</name>
<evidence type="ECO:0000256" key="1">
    <source>
        <dbReference type="ARBA" id="ARBA00001946"/>
    </source>
</evidence>
<dbReference type="SUPFAM" id="SSF109604">
    <property type="entry name" value="HD-domain/PDEase-like"/>
    <property type="match status" value="1"/>
</dbReference>
<evidence type="ECO:0000256" key="7">
    <source>
        <dbReference type="ARBA" id="ARBA00022475"/>
    </source>
</evidence>
<dbReference type="InterPro" id="IPR003695">
    <property type="entry name" value="Ppx_GppA_N"/>
</dbReference>
<comment type="subcellular location">
    <subcellularLocation>
        <location evidence="2">Cell membrane</location>
        <topology evidence="2">Peripheral membrane protein</topology>
    </subcellularLocation>
</comment>
<dbReference type="InterPro" id="IPR050273">
    <property type="entry name" value="GppA/Ppx_hydrolase"/>
</dbReference>
<dbReference type="SUPFAM" id="SSF53067">
    <property type="entry name" value="Actin-like ATPase domain"/>
    <property type="match status" value="2"/>
</dbReference>
<organism evidence="13 14">
    <name type="scientific">Vibrio agarivorans</name>
    <dbReference type="NCBI Taxonomy" id="153622"/>
    <lineage>
        <taxon>Bacteria</taxon>
        <taxon>Pseudomonadati</taxon>
        <taxon>Pseudomonadota</taxon>
        <taxon>Gammaproteobacteria</taxon>
        <taxon>Vibrionales</taxon>
        <taxon>Vibrionaceae</taxon>
        <taxon>Vibrio</taxon>
    </lineage>
</organism>
<dbReference type="InterPro" id="IPR048950">
    <property type="entry name" value="Ppx_GppA_C"/>
</dbReference>
<keyword evidence="7" id="KW-1003">Cell membrane</keyword>
<feature type="domain" description="Ppx/GppA phosphatase N-terminal" evidence="11">
    <location>
        <begin position="29"/>
        <end position="311"/>
    </location>
</feature>
<comment type="subunit">
    <text evidence="4">Homodimer.</text>
</comment>
<dbReference type="Gene3D" id="3.30.420.40">
    <property type="match status" value="1"/>
</dbReference>
<evidence type="ECO:0000256" key="4">
    <source>
        <dbReference type="ARBA" id="ARBA00011738"/>
    </source>
</evidence>
<comment type="caution">
    <text evidence="13">The sequence shown here is derived from an EMBL/GenBank/DDBJ whole genome shotgun (WGS) entry which is preliminary data.</text>
</comment>
<dbReference type="EC" id="3.6.1.11" evidence="5"/>
<comment type="similarity">
    <text evidence="3">Belongs to the GppA/Ppx family.</text>
</comment>
<dbReference type="PIRSF" id="PIRSF001267">
    <property type="entry name" value="Pyrophosphatase_GppA_Ppx"/>
    <property type="match status" value="1"/>
</dbReference>
<dbReference type="Pfam" id="PF02541">
    <property type="entry name" value="Ppx-GppA"/>
    <property type="match status" value="1"/>
</dbReference>
<evidence type="ECO:0000259" key="11">
    <source>
        <dbReference type="Pfam" id="PF02541"/>
    </source>
</evidence>
<keyword evidence="14" id="KW-1185">Reference proteome</keyword>
<dbReference type="InterPro" id="IPR043129">
    <property type="entry name" value="ATPase_NBD"/>
</dbReference>
<dbReference type="InterPro" id="IPR030673">
    <property type="entry name" value="PyroPPase_GppA_Ppx"/>
</dbReference>
<dbReference type="Gene3D" id="1.10.3210.10">
    <property type="entry name" value="Hypothetical protein af1432"/>
    <property type="match status" value="1"/>
</dbReference>
<evidence type="ECO:0000256" key="2">
    <source>
        <dbReference type="ARBA" id="ARBA00004202"/>
    </source>
</evidence>
<evidence type="ECO:0000256" key="9">
    <source>
        <dbReference type="ARBA" id="ARBA00023136"/>
    </source>
</evidence>
<dbReference type="GO" id="GO:0004309">
    <property type="term" value="F:exopolyphosphatase activity"/>
    <property type="evidence" value="ECO:0007669"/>
    <property type="project" value="UniProtKB-EC"/>
</dbReference>
<dbReference type="CDD" id="cd00077">
    <property type="entry name" value="HDc"/>
    <property type="match status" value="1"/>
</dbReference>
<dbReference type="Pfam" id="PF21447">
    <property type="entry name" value="Ppx-GppA_III"/>
    <property type="match status" value="1"/>
</dbReference>
<gene>
    <name evidence="13" type="primary">ppx</name>
    <name evidence="13" type="ORF">QWJ08_10860</name>
</gene>
<evidence type="ECO:0000313" key="13">
    <source>
        <dbReference type="EMBL" id="MDN2481894.1"/>
    </source>
</evidence>
<dbReference type="Proteomes" id="UP001169719">
    <property type="component" value="Unassembled WGS sequence"/>
</dbReference>
<dbReference type="Gene3D" id="3.30.70.2260">
    <property type="match status" value="1"/>
</dbReference>